<dbReference type="RefSeq" id="WP_286053000.1">
    <property type="nucleotide sequence ID" value="NZ_JASVWF010000002.1"/>
</dbReference>
<reference evidence="3 4" key="1">
    <citation type="submission" date="2023-06" db="EMBL/GenBank/DDBJ databases">
        <title>Actinomycetospora Odt1-22.</title>
        <authorList>
            <person name="Supong K."/>
        </authorList>
    </citation>
    <scope>NUCLEOTIDE SEQUENCE [LARGE SCALE GENOMIC DNA]</scope>
    <source>
        <strain evidence="3 4">Odt1-22</strain>
    </source>
</reference>
<evidence type="ECO:0000256" key="1">
    <source>
        <dbReference type="SAM" id="Coils"/>
    </source>
</evidence>
<protein>
    <submittedName>
        <fullName evidence="3">Uncharacterized protein</fullName>
    </submittedName>
</protein>
<evidence type="ECO:0000256" key="2">
    <source>
        <dbReference type="SAM" id="MobiDB-lite"/>
    </source>
</evidence>
<keyword evidence="1" id="KW-0175">Coiled coil</keyword>
<feature type="region of interest" description="Disordered" evidence="2">
    <location>
        <begin position="170"/>
        <end position="193"/>
    </location>
</feature>
<keyword evidence="4" id="KW-1185">Reference proteome</keyword>
<proteinExistence type="predicted"/>
<feature type="coiled-coil region" evidence="1">
    <location>
        <begin position="28"/>
        <end position="55"/>
    </location>
</feature>
<gene>
    <name evidence="3" type="ORF">QRT03_11950</name>
</gene>
<sequence length="193" mass="21240">MSIDWGSVPDWFAGAGAVIALVFARSAVVSAKQTNEAQAKQIEQLEEDRTDRDKERRAEQATNIAVWVSTNVEGGEDQPVIRLVNSSPLPVYNMLIVCRTPSTAGEETYTVIGPLSGRRTLTRVSAVLRDVIADQDFAGMHDRGAVQVSCSFRDSAGRWWFRTVDGELHPADGRDTAERAARRGTPDPRSMEH</sequence>
<comment type="caution">
    <text evidence="3">The sequence shown here is derived from an EMBL/GenBank/DDBJ whole genome shotgun (WGS) entry which is preliminary data.</text>
</comment>
<name>A0ABT7M9G5_9PSEU</name>
<accession>A0ABT7M9G5</accession>
<evidence type="ECO:0000313" key="3">
    <source>
        <dbReference type="EMBL" id="MDL5156672.1"/>
    </source>
</evidence>
<dbReference type="EMBL" id="JASVWF010000002">
    <property type="protein sequence ID" value="MDL5156672.1"/>
    <property type="molecule type" value="Genomic_DNA"/>
</dbReference>
<organism evidence="3 4">
    <name type="scientific">Actinomycetospora termitidis</name>
    <dbReference type="NCBI Taxonomy" id="3053470"/>
    <lineage>
        <taxon>Bacteria</taxon>
        <taxon>Bacillati</taxon>
        <taxon>Actinomycetota</taxon>
        <taxon>Actinomycetes</taxon>
        <taxon>Pseudonocardiales</taxon>
        <taxon>Pseudonocardiaceae</taxon>
        <taxon>Actinomycetospora</taxon>
    </lineage>
</organism>
<evidence type="ECO:0000313" key="4">
    <source>
        <dbReference type="Proteomes" id="UP001231924"/>
    </source>
</evidence>
<dbReference type="Proteomes" id="UP001231924">
    <property type="component" value="Unassembled WGS sequence"/>
</dbReference>